<dbReference type="InterPro" id="IPR050768">
    <property type="entry name" value="UPF0353/GerABKA_families"/>
</dbReference>
<evidence type="ECO:0000313" key="7">
    <source>
        <dbReference type="Proteomes" id="UP000199444"/>
    </source>
</evidence>
<evidence type="ECO:0000256" key="2">
    <source>
        <dbReference type="ARBA" id="ARBA00005278"/>
    </source>
</evidence>
<evidence type="ECO:0000256" key="5">
    <source>
        <dbReference type="SAM" id="Phobius"/>
    </source>
</evidence>
<dbReference type="PIRSF" id="PIRSF005690">
    <property type="entry name" value="GerBA"/>
    <property type="match status" value="1"/>
</dbReference>
<dbReference type="GO" id="GO:0009847">
    <property type="term" value="P:spore germination"/>
    <property type="evidence" value="ECO:0007669"/>
    <property type="project" value="UniProtKB-UniRule"/>
</dbReference>
<dbReference type="GO" id="GO:0005886">
    <property type="term" value="C:plasma membrane"/>
    <property type="evidence" value="ECO:0007669"/>
    <property type="project" value="UniProtKB-SubCell"/>
</dbReference>
<feature type="transmembrane region" description="Helical" evidence="5">
    <location>
        <begin position="290"/>
        <end position="310"/>
    </location>
</feature>
<dbReference type="Pfam" id="PF03323">
    <property type="entry name" value="GerA"/>
    <property type="match status" value="1"/>
</dbReference>
<keyword evidence="3 4" id="KW-0472">Membrane</keyword>
<sequence length="502" mass="57169">MRKSRRHRNTQTKSIFPIKIDKLEKLLKDKFENNPDLIFSTFDIGGKKVCVFYLSYQVKTDRLDNFLLKPLLNISELNTPNVLNEIPIGGGSTTDTLEEILEDLLIGNVFVYVEGEDKAVFYLLVRKESRDLSKAENESVVLGPQIAFSESLITNLNVIRWSIRSTDLVLEKLMIGKRAKTEVRIIYMKSIVNDKHINTMRQRLQDLDLDKVDDTHVLAQLIEDSSSTIFPQYYLTELVDRFSYTVSQGRIGVLVDNNPQAILAPSTIFSFLESTEDMYMRWNAGSFLRILRFIAMFISIILTPLYVAAVTYHYELIPPRELITIGQSRAIVPFPPIIEALFLEFLIELLREAGARLPSKVGQTIGIVGGVIIGQAVVQAGLTSSILIIVIAFSALASFTAPSYEMGTTVRVIRFPMIILAGMFGLIGIMYGLCFLVIHVLKLKSLGEPYLSPIYPFRWDDLNKVLFRPPYAYQYKRFLSLRPKDLFRFKKSEAIKKHDIDE</sequence>
<evidence type="ECO:0000256" key="4">
    <source>
        <dbReference type="PIRNR" id="PIRNR005690"/>
    </source>
</evidence>
<keyword evidence="5" id="KW-1133">Transmembrane helix</keyword>
<dbReference type="RefSeq" id="WP_092493555.1">
    <property type="nucleotide sequence ID" value="NZ_FNKD01000003.1"/>
</dbReference>
<dbReference type="PANTHER" id="PTHR22550:SF5">
    <property type="entry name" value="LEUCINE ZIPPER PROTEIN 4"/>
    <property type="match status" value="1"/>
</dbReference>
<dbReference type="InterPro" id="IPR004995">
    <property type="entry name" value="Spore_Ger"/>
</dbReference>
<dbReference type="Proteomes" id="UP000199444">
    <property type="component" value="Unassembled WGS sequence"/>
</dbReference>
<feature type="transmembrane region" description="Helical" evidence="5">
    <location>
        <begin position="371"/>
        <end position="397"/>
    </location>
</feature>
<dbReference type="EMBL" id="FNKD01000003">
    <property type="protein sequence ID" value="SDQ84951.1"/>
    <property type="molecule type" value="Genomic_DNA"/>
</dbReference>
<gene>
    <name evidence="6" type="ORF">SAMN05216231_2769</name>
</gene>
<feature type="transmembrane region" description="Helical" evidence="5">
    <location>
        <begin position="417"/>
        <end position="441"/>
    </location>
</feature>
<accession>A0A1H1E819</accession>
<reference evidence="6 7" key="1">
    <citation type="submission" date="2016-10" db="EMBL/GenBank/DDBJ databases">
        <authorList>
            <person name="de Groot N.N."/>
        </authorList>
    </citation>
    <scope>NUCLEOTIDE SEQUENCE [LARGE SCALE GENOMIC DNA]</scope>
    <source>
        <strain evidence="6 7">CGMCC 1.10449</strain>
    </source>
</reference>
<comment type="subcellular location">
    <subcellularLocation>
        <location evidence="4">Cell membrane</location>
    </subcellularLocation>
    <subcellularLocation>
        <location evidence="1">Membrane</location>
        <topology evidence="1">Multi-pass membrane protein</topology>
    </subcellularLocation>
</comment>
<keyword evidence="7" id="KW-1185">Reference proteome</keyword>
<keyword evidence="5" id="KW-0812">Transmembrane</keyword>
<proteinExistence type="inferred from homology"/>
<dbReference type="STRING" id="553311.SAMN05216231_2769"/>
<protein>
    <submittedName>
        <fullName evidence="6">GerA spore germination protein</fullName>
    </submittedName>
</protein>
<name>A0A1H1E819_9BACI</name>
<organism evidence="6 7">
    <name type="scientific">Virgibacillus salinus</name>
    <dbReference type="NCBI Taxonomy" id="553311"/>
    <lineage>
        <taxon>Bacteria</taxon>
        <taxon>Bacillati</taxon>
        <taxon>Bacillota</taxon>
        <taxon>Bacilli</taxon>
        <taxon>Bacillales</taxon>
        <taxon>Bacillaceae</taxon>
        <taxon>Virgibacillus</taxon>
    </lineage>
</organism>
<dbReference type="PANTHER" id="PTHR22550">
    <property type="entry name" value="SPORE GERMINATION PROTEIN"/>
    <property type="match status" value="1"/>
</dbReference>
<dbReference type="AlphaFoldDB" id="A0A1H1E819"/>
<evidence type="ECO:0000256" key="3">
    <source>
        <dbReference type="ARBA" id="ARBA00023136"/>
    </source>
</evidence>
<evidence type="ECO:0000313" key="6">
    <source>
        <dbReference type="EMBL" id="SDQ84951.1"/>
    </source>
</evidence>
<comment type="similarity">
    <text evidence="2 4">Belongs to the GerABKA family.</text>
</comment>
<evidence type="ECO:0000256" key="1">
    <source>
        <dbReference type="ARBA" id="ARBA00004141"/>
    </source>
</evidence>